<dbReference type="PANTHER" id="PTHR31057:SF0">
    <property type="entry name" value="E3 UFM1-PROTEIN LIGASE 1"/>
    <property type="match status" value="1"/>
</dbReference>
<name>A0ABD0KKZ7_9CAEN</name>
<comment type="caution">
    <text evidence="8">The sequence shown here is derived from an EMBL/GenBank/DDBJ whole genome shotgun (WGS) entry which is preliminary data.</text>
</comment>
<dbReference type="InterPro" id="IPR056580">
    <property type="entry name" value="Ufl1_dom"/>
</dbReference>
<evidence type="ECO:0008006" key="10">
    <source>
        <dbReference type="Google" id="ProtNLM"/>
    </source>
</evidence>
<proteinExistence type="inferred from homology"/>
<organism evidence="8 9">
    <name type="scientific">Batillaria attramentaria</name>
    <dbReference type="NCBI Taxonomy" id="370345"/>
    <lineage>
        <taxon>Eukaryota</taxon>
        <taxon>Metazoa</taxon>
        <taxon>Spiralia</taxon>
        <taxon>Lophotrochozoa</taxon>
        <taxon>Mollusca</taxon>
        <taxon>Gastropoda</taxon>
        <taxon>Caenogastropoda</taxon>
        <taxon>Sorbeoconcha</taxon>
        <taxon>Cerithioidea</taxon>
        <taxon>Batillariidae</taxon>
        <taxon>Batillaria</taxon>
    </lineage>
</organism>
<sequence length="738" mass="82642">MADLDEVRRLAAEFQRVQLTSAKQKLSERNVVELVTKLVELKLVEVLYTSDGKEYLTPQHLTKEIRDELTVHGGRINLVELQQALNVDLSHVEAKVNEMVKHDKSLTLVLGQLIDSSYRDKLAEEVNDRLQEQGHVTVAELAKAYDLPAEFVREVIEEKIGKAIKGQVDSQDKDIIFTDSFVSRMTAKIRGAFSAVTVPTAVGSIRTRAGCQERLFHSIIEDLIKQGRLVGSVSGGRQDKSVYYPDIYTRSQNQWVDSFYAQNGYLEYDAVTRLGIPDVKNFLKKRFKGEKLLMLNACCVGSSIQDQIEANVEDALANDSWVDVKTYLPSSFSQKDVHELLTQCLRSHQGAFLCANTIVASQKLVNESAKAFSDLIRQKAEQDIKENPALLKGDGDKVSAAKMAGVDEGSDKKEQRRKKATGRLQDTTFMNVREIEQVLQKQDELMDCPKALLADIASQLQRPLNRQYQEMAKSIFLQASGTGTTAERRKAFTELQEKVSGLWTNAHLFEKGLAAFKDADHTNLVKHLLKTICTDITNLLVSALATEHMLSVPDDAQLTSEARLKLIGSLPKDVQFPLSKMHLSLNGQSLEEFFTHMEQLCGSSHLSIMLKKPDKKKERQLVFAHRQALAEQLRAETDPAMALHLAAVLLFQTFTQTMVHAPGKMVPVVLHHLKEFMDAEKHASLTKLQDLVVQRLQAASSDDKQTVDSLTQEIESLLPAVKDIALTTKRTTQAQEEQ</sequence>
<reference evidence="8 9" key="1">
    <citation type="journal article" date="2023" name="Sci. Data">
        <title>Genome assembly of the Korean intertidal mud-creeper Batillaria attramentaria.</title>
        <authorList>
            <person name="Patra A.K."/>
            <person name="Ho P.T."/>
            <person name="Jun S."/>
            <person name="Lee S.J."/>
            <person name="Kim Y."/>
            <person name="Won Y.J."/>
        </authorList>
    </citation>
    <scope>NUCLEOTIDE SEQUENCE [LARGE SCALE GENOMIC DNA]</scope>
    <source>
        <strain evidence="8">Wonlab-2016</strain>
    </source>
</reference>
<dbReference type="Pfam" id="PF25041">
    <property type="entry name" value="UFL1_C"/>
    <property type="match status" value="1"/>
</dbReference>
<feature type="region of interest" description="Disordered" evidence="4">
    <location>
        <begin position="402"/>
        <end position="421"/>
    </location>
</feature>
<evidence type="ECO:0000259" key="5">
    <source>
        <dbReference type="Pfam" id="PF09743"/>
    </source>
</evidence>
<keyword evidence="3" id="KW-0833">Ubl conjugation pathway</keyword>
<gene>
    <name evidence="8" type="ORF">BaRGS_00020990</name>
</gene>
<evidence type="ECO:0000313" key="9">
    <source>
        <dbReference type="Proteomes" id="UP001519460"/>
    </source>
</evidence>
<dbReference type="InterPro" id="IPR056579">
    <property type="entry name" value="Ufl1_N"/>
</dbReference>
<evidence type="ECO:0000256" key="2">
    <source>
        <dbReference type="ARBA" id="ARBA00022679"/>
    </source>
</evidence>
<accession>A0ABD0KKZ7</accession>
<evidence type="ECO:0000259" key="6">
    <source>
        <dbReference type="Pfam" id="PF23659"/>
    </source>
</evidence>
<dbReference type="Pfam" id="PF09743">
    <property type="entry name" value="E3_UFM1_ligase"/>
    <property type="match status" value="1"/>
</dbReference>
<dbReference type="Pfam" id="PF25870">
    <property type="entry name" value="WHD_UFL1_5th"/>
    <property type="match status" value="1"/>
</dbReference>
<comment type="similarity">
    <text evidence="1">Belongs to the UFL1 family.</text>
</comment>
<dbReference type="PANTHER" id="PTHR31057">
    <property type="entry name" value="E3 UFM1-PROTEIN LIGASE 1"/>
    <property type="match status" value="1"/>
</dbReference>
<evidence type="ECO:0000256" key="1">
    <source>
        <dbReference type="ARBA" id="ARBA00010789"/>
    </source>
</evidence>
<dbReference type="GO" id="GO:0016740">
    <property type="term" value="F:transferase activity"/>
    <property type="evidence" value="ECO:0007669"/>
    <property type="project" value="UniProtKB-KW"/>
</dbReference>
<evidence type="ECO:0000256" key="4">
    <source>
        <dbReference type="SAM" id="MobiDB-lite"/>
    </source>
</evidence>
<dbReference type="EMBL" id="JACVVK020000160">
    <property type="protein sequence ID" value="KAK7487723.1"/>
    <property type="molecule type" value="Genomic_DNA"/>
</dbReference>
<feature type="domain" description="E3 UFM1-protein ligase 1-like N-terminal" evidence="5">
    <location>
        <begin position="6"/>
        <end position="283"/>
    </location>
</feature>
<keyword evidence="2" id="KW-0808">Transferase</keyword>
<dbReference type="InterPro" id="IPR018611">
    <property type="entry name" value="Ufl1"/>
</dbReference>
<dbReference type="Pfam" id="PF23659">
    <property type="entry name" value="UFL1"/>
    <property type="match status" value="1"/>
</dbReference>
<keyword evidence="9" id="KW-1185">Reference proteome</keyword>
<evidence type="ECO:0000256" key="3">
    <source>
        <dbReference type="ARBA" id="ARBA00022786"/>
    </source>
</evidence>
<protein>
    <recommendedName>
        <fullName evidence="10">E3 UFM1-protein ligase 1 homolog</fullName>
    </recommendedName>
</protein>
<dbReference type="AlphaFoldDB" id="A0ABD0KKZ7"/>
<feature type="domain" description="E3 UFM1-protein ligase 1-like" evidence="6">
    <location>
        <begin position="493"/>
        <end position="613"/>
    </location>
</feature>
<feature type="domain" description="E3 UFM1-protein ligase-like C-terminal" evidence="7">
    <location>
        <begin position="618"/>
        <end position="724"/>
    </location>
</feature>
<dbReference type="Proteomes" id="UP001519460">
    <property type="component" value="Unassembled WGS sequence"/>
</dbReference>
<evidence type="ECO:0000259" key="7">
    <source>
        <dbReference type="Pfam" id="PF25041"/>
    </source>
</evidence>
<evidence type="ECO:0000313" key="8">
    <source>
        <dbReference type="EMBL" id="KAK7487723.1"/>
    </source>
</evidence>
<dbReference type="InterPro" id="IPR056761">
    <property type="entry name" value="Ufl1-like_C"/>
</dbReference>